<organism evidence="1 2">
    <name type="scientific">Methylocaldum szegediense</name>
    <dbReference type="NCBI Taxonomy" id="73780"/>
    <lineage>
        <taxon>Bacteria</taxon>
        <taxon>Pseudomonadati</taxon>
        <taxon>Pseudomonadota</taxon>
        <taxon>Gammaproteobacteria</taxon>
        <taxon>Methylococcales</taxon>
        <taxon>Methylococcaceae</taxon>
        <taxon>Methylocaldum</taxon>
    </lineage>
</organism>
<dbReference type="EMBL" id="OX458333">
    <property type="protein sequence ID" value="CAI8828010.1"/>
    <property type="molecule type" value="Genomic_DNA"/>
</dbReference>
<accession>A0ABM9I1E2</accession>
<gene>
    <name evidence="1" type="ORF">MSZNOR_2090</name>
</gene>
<sequence>MTSFNRTAVFQEIRKNPYWRTIRSELGLVTHLRPYVDLRMFLSETRRLNGRHSSVAAPPNRSTASRWLNRIRVRTNNRSVGPRT</sequence>
<evidence type="ECO:0000313" key="1">
    <source>
        <dbReference type="EMBL" id="CAI8828010.1"/>
    </source>
</evidence>
<keyword evidence="2" id="KW-1185">Reference proteome</keyword>
<reference evidence="1 2" key="1">
    <citation type="submission" date="2023-03" db="EMBL/GenBank/DDBJ databases">
        <authorList>
            <person name="Pearce D."/>
        </authorList>
    </citation>
    <scope>NUCLEOTIDE SEQUENCE [LARGE SCALE GENOMIC DNA]</scope>
    <source>
        <strain evidence="1">Msz</strain>
    </source>
</reference>
<proteinExistence type="predicted"/>
<protein>
    <submittedName>
        <fullName evidence="1">Uncharacterized protein</fullName>
    </submittedName>
</protein>
<dbReference type="Proteomes" id="UP001162030">
    <property type="component" value="Chromosome"/>
</dbReference>
<name>A0ABM9I1E2_9GAMM</name>
<evidence type="ECO:0000313" key="2">
    <source>
        <dbReference type="Proteomes" id="UP001162030"/>
    </source>
</evidence>